<dbReference type="EC" id="3.7.1.3" evidence="4 5"/>
<comment type="pathway">
    <text evidence="5">Cofactor biosynthesis; NAD(+) biosynthesis; quinolinate from L-kynurenine: step 2/3.</text>
</comment>
<dbReference type="NCBIfam" id="TIGR01814">
    <property type="entry name" value="kynureninase"/>
    <property type="match status" value="1"/>
</dbReference>
<dbReference type="PIRSF" id="PIRSF038800">
    <property type="entry name" value="KYNU"/>
    <property type="match status" value="1"/>
</dbReference>
<evidence type="ECO:0000256" key="4">
    <source>
        <dbReference type="NCBIfam" id="TIGR01814"/>
    </source>
</evidence>
<accession>A0ABS8Z529</accession>
<dbReference type="PANTHER" id="PTHR14084">
    <property type="entry name" value="KYNURENINASE"/>
    <property type="match status" value="1"/>
</dbReference>
<keyword evidence="1 5" id="KW-0662">Pyridine nucleotide biosynthesis</keyword>
<dbReference type="InterPro" id="IPR015421">
    <property type="entry name" value="PyrdxlP-dep_Trfase_major"/>
</dbReference>
<evidence type="ECO:0000313" key="7">
    <source>
        <dbReference type="Proteomes" id="UP001521150"/>
    </source>
</evidence>
<evidence type="ECO:0000313" key="6">
    <source>
        <dbReference type="EMBL" id="MCE7003019.1"/>
    </source>
</evidence>
<dbReference type="RefSeq" id="WP_233724584.1">
    <property type="nucleotide sequence ID" value="NZ_JAJVCN010000001.1"/>
</dbReference>
<dbReference type="Gene3D" id="3.40.640.10">
    <property type="entry name" value="Type I PLP-dependent aspartate aminotransferase-like (Major domain)"/>
    <property type="match status" value="1"/>
</dbReference>
<comment type="caution">
    <text evidence="6">The sequence shown here is derived from an EMBL/GenBank/DDBJ whole genome shotgun (WGS) entry which is preliminary data.</text>
</comment>
<dbReference type="EMBL" id="JAJVCN010000001">
    <property type="protein sequence ID" value="MCE7003019.1"/>
    <property type="molecule type" value="Genomic_DNA"/>
</dbReference>
<dbReference type="InterPro" id="IPR010111">
    <property type="entry name" value="Kynureninase"/>
</dbReference>
<proteinExistence type="inferred from homology"/>
<dbReference type="Pfam" id="PF22580">
    <property type="entry name" value="KYNU_C"/>
    <property type="match status" value="1"/>
</dbReference>
<dbReference type="Proteomes" id="UP001521150">
    <property type="component" value="Unassembled WGS sequence"/>
</dbReference>
<dbReference type="InterPro" id="IPR015422">
    <property type="entry name" value="PyrdxlP-dep_Trfase_small"/>
</dbReference>
<keyword evidence="7" id="KW-1185">Reference proteome</keyword>
<dbReference type="GO" id="GO:0030429">
    <property type="term" value="F:kynureninase activity"/>
    <property type="evidence" value="ECO:0007669"/>
    <property type="project" value="UniProtKB-EC"/>
</dbReference>
<dbReference type="InterPro" id="IPR015424">
    <property type="entry name" value="PyrdxlP-dep_Trfase"/>
</dbReference>
<organism evidence="6 7">
    <name type="scientific">Kibdelosporangium philippinense</name>
    <dbReference type="NCBI Taxonomy" id="211113"/>
    <lineage>
        <taxon>Bacteria</taxon>
        <taxon>Bacillati</taxon>
        <taxon>Actinomycetota</taxon>
        <taxon>Actinomycetes</taxon>
        <taxon>Pseudonocardiales</taxon>
        <taxon>Pseudonocardiaceae</taxon>
        <taxon>Kibdelosporangium</taxon>
    </lineage>
</organism>
<name>A0ABS8Z529_9PSEU</name>
<comment type="subunit">
    <text evidence="5">Homodimer.</text>
</comment>
<keyword evidence="3 5" id="KW-0663">Pyridoxal phosphate</keyword>
<comment type="similarity">
    <text evidence="5">Belongs to the kynureninase family.</text>
</comment>
<reference evidence="6 7" key="1">
    <citation type="submission" date="2021-12" db="EMBL/GenBank/DDBJ databases">
        <title>Genome sequence of Kibdelosporangium philippinense ATCC 49844.</title>
        <authorList>
            <person name="Fedorov E.A."/>
            <person name="Omeragic M."/>
            <person name="Shalygina K.F."/>
            <person name="Maclea K.S."/>
        </authorList>
    </citation>
    <scope>NUCLEOTIDE SEQUENCE [LARGE SCALE GENOMIC DNA]</scope>
    <source>
        <strain evidence="6 7">ATCC 49844</strain>
    </source>
</reference>
<comment type="function">
    <text evidence="5">Catalyzes the cleavage of L-kynurenine (L-Kyn) and L-3-hydroxykynurenine (L-3OHKyn) into anthranilic acid (AA) and 3-hydroxyanthranilic acid (3-OHAA), respectively.</text>
</comment>
<evidence type="ECO:0000256" key="3">
    <source>
        <dbReference type="ARBA" id="ARBA00022898"/>
    </source>
</evidence>
<comment type="pathway">
    <text evidence="5">Amino-acid degradation; L-kynurenine degradation; L-alanine and anthranilate from L-kynurenine: step 1/1.</text>
</comment>
<comment type="catalytic activity">
    <reaction evidence="5">
        <text>3-hydroxy-L-kynurenine + H2O = 3-hydroxyanthranilate + L-alanine + H(+)</text>
        <dbReference type="Rhea" id="RHEA:25143"/>
        <dbReference type="ChEBI" id="CHEBI:15377"/>
        <dbReference type="ChEBI" id="CHEBI:15378"/>
        <dbReference type="ChEBI" id="CHEBI:36559"/>
        <dbReference type="ChEBI" id="CHEBI:57972"/>
        <dbReference type="ChEBI" id="CHEBI:58125"/>
        <dbReference type="EC" id="3.7.1.3"/>
    </reaction>
</comment>
<gene>
    <name evidence="6" type="primary">kynU</name>
    <name evidence="6" type="ORF">LWC34_09285</name>
</gene>
<evidence type="ECO:0000256" key="1">
    <source>
        <dbReference type="ARBA" id="ARBA00022642"/>
    </source>
</evidence>
<dbReference type="PANTHER" id="PTHR14084:SF0">
    <property type="entry name" value="KYNURENINASE"/>
    <property type="match status" value="1"/>
</dbReference>
<sequence>MAATLERAEQLDTDDELAVYRDRFVPIMDPGVVAYLDGNSLGRPLLATAERLQHLVRHEWGTRLIRSWEEGWLTLPERIGDEIGRVAVGATPGQVIVADSTTVCLYKAIRAALALRPGRTEIITDTSNFPTDRFIVDGIADQFGLTVNRIDSIDEIAEAVGDNTAVVTLSHVDYRSAAIADMAAITRITHDRGALVVWDLCHSAGVLPVQLDANDVDFAVGCTYKFLNAGPGAPAFLYVNSRHHNDFRQPITGWMGADDIFAMADEFKPALGIRRALSGTPSIAAMAGVEMGIALLAEARIGRVRAKAQGLGRWVIELADVWLAPLGFVVASPRSDEQRGGHVLLRHPDAERISRELIDNGVIIDFRNPDGIRIGLSPLTTSYVEVWHAMNVVKSQYSRTPS</sequence>
<comment type="cofactor">
    <cofactor evidence="5">
        <name>pyridoxal 5'-phosphate</name>
        <dbReference type="ChEBI" id="CHEBI:597326"/>
    </cofactor>
</comment>
<evidence type="ECO:0000256" key="5">
    <source>
        <dbReference type="PIRNR" id="PIRNR038800"/>
    </source>
</evidence>
<comment type="catalytic activity">
    <reaction evidence="5">
        <text>L-kynurenine + H2O = anthranilate + L-alanine + H(+)</text>
        <dbReference type="Rhea" id="RHEA:16813"/>
        <dbReference type="ChEBI" id="CHEBI:15377"/>
        <dbReference type="ChEBI" id="CHEBI:15378"/>
        <dbReference type="ChEBI" id="CHEBI:16567"/>
        <dbReference type="ChEBI" id="CHEBI:57959"/>
        <dbReference type="ChEBI" id="CHEBI:57972"/>
        <dbReference type="EC" id="3.7.1.3"/>
    </reaction>
</comment>
<keyword evidence="2 5" id="KW-0378">Hydrolase</keyword>
<evidence type="ECO:0000256" key="2">
    <source>
        <dbReference type="ARBA" id="ARBA00022801"/>
    </source>
</evidence>
<protein>
    <recommendedName>
        <fullName evidence="4 5">Kynureninase</fullName>
        <ecNumber evidence="4 5">3.7.1.3</ecNumber>
    </recommendedName>
</protein>
<dbReference type="SUPFAM" id="SSF53383">
    <property type="entry name" value="PLP-dependent transferases"/>
    <property type="match status" value="1"/>
</dbReference>
<dbReference type="Gene3D" id="3.90.1150.10">
    <property type="entry name" value="Aspartate Aminotransferase, domain 1"/>
    <property type="match status" value="1"/>
</dbReference>